<gene>
    <name evidence="2" type="ORF">SAMN05660895_0685</name>
</gene>
<dbReference type="AlphaFoldDB" id="A0A1I7N5V7"/>
<keyword evidence="3" id="KW-1185">Reference proteome</keyword>
<keyword evidence="1" id="KW-0472">Membrane</keyword>
<evidence type="ECO:0000256" key="1">
    <source>
        <dbReference type="SAM" id="Phobius"/>
    </source>
</evidence>
<reference evidence="3" key="1">
    <citation type="submission" date="2016-10" db="EMBL/GenBank/DDBJ databases">
        <authorList>
            <person name="Varghese N."/>
            <person name="Submissions S."/>
        </authorList>
    </citation>
    <scope>NUCLEOTIDE SEQUENCE [LARGE SCALE GENOMIC DNA]</scope>
    <source>
        <strain evidence="3">DSM 14807</strain>
    </source>
</reference>
<keyword evidence="1" id="KW-1133">Transmembrane helix</keyword>
<dbReference type="EMBL" id="FPCJ01000001">
    <property type="protein sequence ID" value="SFV30042.1"/>
    <property type="molecule type" value="Genomic_DNA"/>
</dbReference>
<protein>
    <submittedName>
        <fullName evidence="2">Uncharacterized protein</fullName>
    </submittedName>
</protein>
<name>A0A1I7N5V7_9BACT</name>
<dbReference type="Proteomes" id="UP000199537">
    <property type="component" value="Unassembled WGS sequence"/>
</dbReference>
<evidence type="ECO:0000313" key="3">
    <source>
        <dbReference type="Proteomes" id="UP000199537"/>
    </source>
</evidence>
<keyword evidence="1" id="KW-0812">Transmembrane</keyword>
<dbReference type="STRING" id="1393122.SAMN05660895_0685"/>
<feature type="transmembrane region" description="Helical" evidence="1">
    <location>
        <begin position="77"/>
        <end position="99"/>
    </location>
</feature>
<evidence type="ECO:0000313" key="2">
    <source>
        <dbReference type="EMBL" id="SFV30042.1"/>
    </source>
</evidence>
<proteinExistence type="predicted"/>
<feature type="transmembrane region" description="Helical" evidence="1">
    <location>
        <begin position="45"/>
        <end position="65"/>
    </location>
</feature>
<sequence length="122" mass="14445">MAVHFPRNLIKFVHILCIMLTPQEEDFLLYWEKMRTLIPKWRYRLGPNLMIGLMFGLLMITYFLVDGWRDRGMVTHGDLVLIIAGALMIAVFVAILRSVMQWEKNEQRYTILQLKKKMRASS</sequence>
<accession>A0A1I7N5V7</accession>
<organism evidence="2 3">
    <name type="scientific">Thermoflavifilum thermophilum</name>
    <dbReference type="NCBI Taxonomy" id="1393122"/>
    <lineage>
        <taxon>Bacteria</taxon>
        <taxon>Pseudomonadati</taxon>
        <taxon>Bacteroidota</taxon>
        <taxon>Chitinophagia</taxon>
        <taxon>Chitinophagales</taxon>
        <taxon>Chitinophagaceae</taxon>
        <taxon>Thermoflavifilum</taxon>
    </lineage>
</organism>